<evidence type="ECO:0000256" key="5">
    <source>
        <dbReference type="ARBA" id="ARBA00022985"/>
    </source>
</evidence>
<dbReference type="GO" id="GO:0009103">
    <property type="term" value="P:lipopolysaccharide biosynthetic process"/>
    <property type="evidence" value="ECO:0007669"/>
    <property type="project" value="UniProtKB-KW"/>
</dbReference>
<evidence type="ECO:0000313" key="9">
    <source>
        <dbReference type="EMBL" id="PRO72242.1"/>
    </source>
</evidence>
<feature type="domain" description="Glycosyltransferase 2-like" evidence="8">
    <location>
        <begin position="36"/>
        <end position="197"/>
    </location>
</feature>
<dbReference type="RefSeq" id="WP_105935686.1">
    <property type="nucleotide sequence ID" value="NZ_PVNP01000190.1"/>
</dbReference>
<dbReference type="Gene3D" id="3.90.550.10">
    <property type="entry name" value="Spore Coat Polysaccharide Biosynthesis Protein SpsA, Chain A"/>
    <property type="match status" value="1"/>
</dbReference>
<dbReference type="InterPro" id="IPR029044">
    <property type="entry name" value="Nucleotide-diphossugar_trans"/>
</dbReference>
<dbReference type="OrthoDB" id="9811884at2"/>
<dbReference type="PANTHER" id="PTHR48090:SF3">
    <property type="entry name" value="UNDECAPRENYL-PHOSPHATE 4-DEOXY-4-FORMAMIDO-L-ARABINOSE TRANSFERASE"/>
    <property type="match status" value="1"/>
</dbReference>
<evidence type="ECO:0000256" key="2">
    <source>
        <dbReference type="ARBA" id="ARBA00022676"/>
    </source>
</evidence>
<dbReference type="AlphaFoldDB" id="A0A2S9V722"/>
<keyword evidence="1" id="KW-1003">Cell membrane</keyword>
<dbReference type="CDD" id="cd04179">
    <property type="entry name" value="DPM_DPG-synthase_like"/>
    <property type="match status" value="1"/>
</dbReference>
<keyword evidence="6" id="KW-1133">Transmembrane helix</keyword>
<reference evidence="10" key="1">
    <citation type="journal article" date="2020" name="Int. J. Syst. Evol. Microbiol.">
        <title>Alteromonas alba sp. nov., a marine bacterium isolated from the seawater of the West Pacific Ocean.</title>
        <authorList>
            <person name="Sun C."/>
            <person name="Wu Y.-H."/>
            <person name="Xamxidin M."/>
            <person name="Cheng H."/>
            <person name="Xu X.-W."/>
        </authorList>
    </citation>
    <scope>NUCLEOTIDE SEQUENCE [LARGE SCALE GENOMIC DNA]</scope>
    <source>
        <strain evidence="10">190</strain>
    </source>
</reference>
<keyword evidence="5" id="KW-0448">Lipopolysaccharide biosynthesis</keyword>
<keyword evidence="4" id="KW-0812">Transmembrane</keyword>
<protein>
    <submittedName>
        <fullName evidence="9">Glycosyltransferase family 2 protein</fullName>
    </submittedName>
</protein>
<dbReference type="InterPro" id="IPR050256">
    <property type="entry name" value="Glycosyltransferase_2"/>
</dbReference>
<evidence type="ECO:0000256" key="1">
    <source>
        <dbReference type="ARBA" id="ARBA00022475"/>
    </source>
</evidence>
<sequence length="259" mass="28883">MNSEATTVPLDLDNSTSESVAVSKAFELSEKLSSVSIIFPAYNEEENIANSINNAIKAFSKYFHEVTVIPVDDGGHDATGEIIDNMAAKDERIKPVHHEVNKGYGAALRSGFSAAENDFIFFSDSDGQFDLEEITLLLEHIDSFDMVLGYRAHRADPLHRKLNAWAWGGLVRLLFRVKVKDIDCAFKLFRRDIFNEINLQAGGAMVNTELLALARKRGFSMTNVPVSHYPRQLGEQTGANPLVIIRAFVELFKLYAKIS</sequence>
<dbReference type="InterPro" id="IPR001173">
    <property type="entry name" value="Glyco_trans_2-like"/>
</dbReference>
<keyword evidence="3 9" id="KW-0808">Transferase</keyword>
<evidence type="ECO:0000256" key="4">
    <source>
        <dbReference type="ARBA" id="ARBA00022692"/>
    </source>
</evidence>
<proteinExistence type="predicted"/>
<accession>A0A2S9V722</accession>
<dbReference type="PANTHER" id="PTHR48090">
    <property type="entry name" value="UNDECAPRENYL-PHOSPHATE 4-DEOXY-4-FORMAMIDO-L-ARABINOSE TRANSFERASE-RELATED"/>
    <property type="match status" value="1"/>
</dbReference>
<evidence type="ECO:0000313" key="10">
    <source>
        <dbReference type="Proteomes" id="UP000238949"/>
    </source>
</evidence>
<keyword evidence="2" id="KW-0328">Glycosyltransferase</keyword>
<evidence type="ECO:0000256" key="6">
    <source>
        <dbReference type="ARBA" id="ARBA00022989"/>
    </source>
</evidence>
<dbReference type="GO" id="GO:0099621">
    <property type="term" value="F:undecaprenyl-phosphate 4-deoxy-4-formamido-L-arabinose transferase activity"/>
    <property type="evidence" value="ECO:0007669"/>
    <property type="project" value="TreeGrafter"/>
</dbReference>
<dbReference type="SUPFAM" id="SSF53448">
    <property type="entry name" value="Nucleotide-diphospho-sugar transferases"/>
    <property type="match status" value="1"/>
</dbReference>
<name>A0A2S9V722_9ALTE</name>
<evidence type="ECO:0000259" key="8">
    <source>
        <dbReference type="Pfam" id="PF00535"/>
    </source>
</evidence>
<comment type="caution">
    <text evidence="9">The sequence shown here is derived from an EMBL/GenBank/DDBJ whole genome shotgun (WGS) entry which is preliminary data.</text>
</comment>
<keyword evidence="7" id="KW-0472">Membrane</keyword>
<evidence type="ECO:0000256" key="3">
    <source>
        <dbReference type="ARBA" id="ARBA00022679"/>
    </source>
</evidence>
<organism evidence="9 10">
    <name type="scientific">Alteromonas alba</name>
    <dbReference type="NCBI Taxonomy" id="2079529"/>
    <lineage>
        <taxon>Bacteria</taxon>
        <taxon>Pseudomonadati</taxon>
        <taxon>Pseudomonadota</taxon>
        <taxon>Gammaproteobacteria</taxon>
        <taxon>Alteromonadales</taxon>
        <taxon>Alteromonadaceae</taxon>
        <taxon>Alteromonas/Salinimonas group</taxon>
        <taxon>Alteromonas</taxon>
    </lineage>
</organism>
<dbReference type="Proteomes" id="UP000238949">
    <property type="component" value="Unassembled WGS sequence"/>
</dbReference>
<evidence type="ECO:0000256" key="7">
    <source>
        <dbReference type="ARBA" id="ARBA00023136"/>
    </source>
</evidence>
<dbReference type="GO" id="GO:0005886">
    <property type="term" value="C:plasma membrane"/>
    <property type="evidence" value="ECO:0007669"/>
    <property type="project" value="TreeGrafter"/>
</dbReference>
<dbReference type="EMBL" id="PVNP01000190">
    <property type="protein sequence ID" value="PRO72242.1"/>
    <property type="molecule type" value="Genomic_DNA"/>
</dbReference>
<keyword evidence="10" id="KW-1185">Reference proteome</keyword>
<gene>
    <name evidence="9" type="ORF">C6Y40_17450</name>
</gene>
<dbReference type="Pfam" id="PF00535">
    <property type="entry name" value="Glycos_transf_2"/>
    <property type="match status" value="1"/>
</dbReference>